<dbReference type="InterPro" id="IPR023393">
    <property type="entry name" value="START-like_dom_sf"/>
</dbReference>
<feature type="domain" description="Activator of Hsp90 ATPase homologue 1/2-like C-terminal" evidence="2">
    <location>
        <begin position="12"/>
        <end position="142"/>
    </location>
</feature>
<dbReference type="RefSeq" id="WP_132187236.1">
    <property type="nucleotide sequence ID" value="NZ_SLWM01000001.1"/>
</dbReference>
<dbReference type="Gene3D" id="3.30.530.20">
    <property type="match status" value="1"/>
</dbReference>
<name>A0ABY2BU62_9ACTN</name>
<organism evidence="3 4">
    <name type="scientific">Kribbella orskensis</name>
    <dbReference type="NCBI Taxonomy" id="2512216"/>
    <lineage>
        <taxon>Bacteria</taxon>
        <taxon>Bacillati</taxon>
        <taxon>Actinomycetota</taxon>
        <taxon>Actinomycetes</taxon>
        <taxon>Propionibacteriales</taxon>
        <taxon>Kribbellaceae</taxon>
        <taxon>Kribbella</taxon>
    </lineage>
</organism>
<comment type="similarity">
    <text evidence="1">Belongs to the AHA1 family.</text>
</comment>
<dbReference type="EMBL" id="SLWM01000001">
    <property type="protein sequence ID" value="TCO31777.1"/>
    <property type="molecule type" value="Genomic_DNA"/>
</dbReference>
<evidence type="ECO:0000313" key="3">
    <source>
        <dbReference type="EMBL" id="TCO31777.1"/>
    </source>
</evidence>
<evidence type="ECO:0000313" key="4">
    <source>
        <dbReference type="Proteomes" id="UP000295818"/>
    </source>
</evidence>
<dbReference type="InterPro" id="IPR013538">
    <property type="entry name" value="ASHA1/2-like_C"/>
</dbReference>
<sequence length="146" mass="16241">MSQDVVVTRTFNAPRELVYEAWTKPEHFSVWFGTDAVDVPLDTLSLDVRVGGAWNAVMQLPDGNQIHWVGEYTEVDPPERLSFTMTDDPANPSDVPIVVVFAEVPGGTEMTLTQLRGDFTQEQVEATIMGYNGFFDAMEKLLAAQD</sequence>
<proteinExistence type="inferred from homology"/>
<evidence type="ECO:0000259" key="2">
    <source>
        <dbReference type="Pfam" id="PF08327"/>
    </source>
</evidence>
<dbReference type="Pfam" id="PF08327">
    <property type="entry name" value="AHSA1"/>
    <property type="match status" value="1"/>
</dbReference>
<evidence type="ECO:0000256" key="1">
    <source>
        <dbReference type="ARBA" id="ARBA00006817"/>
    </source>
</evidence>
<gene>
    <name evidence="3" type="ORF">EV644_101420</name>
</gene>
<dbReference type="Proteomes" id="UP000295818">
    <property type="component" value="Unassembled WGS sequence"/>
</dbReference>
<comment type="caution">
    <text evidence="3">The sequence shown here is derived from an EMBL/GenBank/DDBJ whole genome shotgun (WGS) entry which is preliminary data.</text>
</comment>
<dbReference type="CDD" id="cd07814">
    <property type="entry name" value="SRPBCC_CalC_Aha1-like"/>
    <property type="match status" value="1"/>
</dbReference>
<reference evidence="3 4" key="1">
    <citation type="journal article" date="2015" name="Stand. Genomic Sci.">
        <title>Genomic Encyclopedia of Bacterial and Archaeal Type Strains, Phase III: the genomes of soil and plant-associated and newly described type strains.</title>
        <authorList>
            <person name="Whitman W.B."/>
            <person name="Woyke T."/>
            <person name="Klenk H.P."/>
            <person name="Zhou Y."/>
            <person name="Lilburn T.G."/>
            <person name="Beck B.J."/>
            <person name="De Vos P."/>
            <person name="Vandamme P."/>
            <person name="Eisen J.A."/>
            <person name="Garrity G."/>
            <person name="Hugenholtz P."/>
            <person name="Kyrpides N.C."/>
        </authorList>
    </citation>
    <scope>NUCLEOTIDE SEQUENCE [LARGE SCALE GENOMIC DNA]</scope>
    <source>
        <strain evidence="3 4">VKM Ac-2538</strain>
    </source>
</reference>
<keyword evidence="4" id="KW-1185">Reference proteome</keyword>
<dbReference type="SUPFAM" id="SSF55961">
    <property type="entry name" value="Bet v1-like"/>
    <property type="match status" value="1"/>
</dbReference>
<accession>A0ABY2BU62</accession>
<protein>
    <submittedName>
        <fullName evidence="3">Uncharacterized protein YndB with AHSA1/START domain</fullName>
    </submittedName>
</protein>